<proteinExistence type="inferred from homology"/>
<feature type="site" description="Interaction with DNA" evidence="10">
    <location>
        <position position="36"/>
    </location>
</feature>
<evidence type="ECO:0000256" key="8">
    <source>
        <dbReference type="ARBA" id="ARBA00023125"/>
    </source>
</evidence>
<dbReference type="Proteomes" id="UP000261764">
    <property type="component" value="Chromosome I"/>
</dbReference>
<dbReference type="KEGG" id="mamp:MAMA39_02640"/>
<protein>
    <recommendedName>
        <fullName evidence="10">DNA topoisomerase 1</fullName>
        <ecNumber evidence="10">5.6.2.1</ecNumber>
    </recommendedName>
    <alternativeName>
        <fullName evidence="10">DNA topoisomerase I</fullName>
    </alternativeName>
</protein>
<dbReference type="InterPro" id="IPR028612">
    <property type="entry name" value="Topoisom_1_IA"/>
</dbReference>
<evidence type="ECO:0000259" key="11">
    <source>
        <dbReference type="PROSITE" id="PS50880"/>
    </source>
</evidence>
<evidence type="ECO:0000256" key="1">
    <source>
        <dbReference type="ARBA" id="ARBA00000213"/>
    </source>
</evidence>
<feature type="domain" description="Toprim" evidence="11">
    <location>
        <begin position="6"/>
        <end position="124"/>
    </location>
</feature>
<feature type="site" description="Interaction with DNA" evidence="10">
    <location>
        <position position="150"/>
    </location>
</feature>
<dbReference type="SUPFAM" id="SSF56712">
    <property type="entry name" value="Prokaryotic type I DNA topoisomerase"/>
    <property type="match status" value="1"/>
</dbReference>
<dbReference type="PROSITE" id="PS00396">
    <property type="entry name" value="TOPO_IA_1"/>
    <property type="match status" value="1"/>
</dbReference>
<comment type="similarity">
    <text evidence="2 10">Belongs to the type IA topoisomerase family.</text>
</comment>
<evidence type="ECO:0000313" key="14">
    <source>
        <dbReference type="Proteomes" id="UP000261764"/>
    </source>
</evidence>
<evidence type="ECO:0000256" key="5">
    <source>
        <dbReference type="ARBA" id="ARBA00022833"/>
    </source>
</evidence>
<dbReference type="GO" id="GO:0008270">
    <property type="term" value="F:zinc ion binding"/>
    <property type="evidence" value="ECO:0007669"/>
    <property type="project" value="UniProtKB-KW"/>
</dbReference>
<dbReference type="PANTHER" id="PTHR42785">
    <property type="entry name" value="DNA TOPOISOMERASE, TYPE IA, CORE"/>
    <property type="match status" value="1"/>
</dbReference>
<keyword evidence="14" id="KW-1185">Reference proteome</keyword>
<feature type="site" description="Interaction with DNA" evidence="10">
    <location>
        <position position="151"/>
    </location>
</feature>
<dbReference type="SMART" id="SM00436">
    <property type="entry name" value="TOP1Bc"/>
    <property type="match status" value="1"/>
</dbReference>
<feature type="site" description="Interaction with DNA" evidence="10">
    <location>
        <position position="512"/>
    </location>
</feature>
<dbReference type="Gene3D" id="3.30.65.10">
    <property type="entry name" value="Bacterial Topoisomerase I, domain 1"/>
    <property type="match status" value="1"/>
</dbReference>
<dbReference type="SMART" id="SM00437">
    <property type="entry name" value="TOP1Ac"/>
    <property type="match status" value="1"/>
</dbReference>
<keyword evidence="5" id="KW-0862">Zinc</keyword>
<dbReference type="GO" id="GO:0006265">
    <property type="term" value="P:DNA topological change"/>
    <property type="evidence" value="ECO:0007669"/>
    <property type="project" value="UniProtKB-UniRule"/>
</dbReference>
<dbReference type="PANTHER" id="PTHR42785:SF1">
    <property type="entry name" value="DNA TOPOISOMERASE"/>
    <property type="match status" value="1"/>
</dbReference>
<evidence type="ECO:0000259" key="12">
    <source>
        <dbReference type="PROSITE" id="PS52039"/>
    </source>
</evidence>
<dbReference type="GO" id="GO:0005694">
    <property type="term" value="C:chromosome"/>
    <property type="evidence" value="ECO:0007669"/>
    <property type="project" value="InterPro"/>
</dbReference>
<dbReference type="EC" id="5.6.2.1" evidence="10"/>
<dbReference type="InterPro" id="IPR013826">
    <property type="entry name" value="Topo_IA_cen_sub3"/>
</dbReference>
<dbReference type="Gene3D" id="2.70.20.10">
    <property type="entry name" value="Topoisomerase I, domain 3"/>
    <property type="match status" value="1"/>
</dbReference>
<dbReference type="InterPro" id="IPR013498">
    <property type="entry name" value="Topo_IA_Znf"/>
</dbReference>
<dbReference type="GO" id="GO:0003917">
    <property type="term" value="F:DNA topoisomerase type I (single strand cut, ATP-independent) activity"/>
    <property type="evidence" value="ECO:0007669"/>
    <property type="project" value="UniProtKB-UniRule"/>
</dbReference>
<dbReference type="InterPro" id="IPR013824">
    <property type="entry name" value="Topo_IA_cen_sub1"/>
</dbReference>
<sequence>MEKSEMKLLVIESPNKIKTLQKYLPSDFEIVATIGHIRDLPTVWNGGYDEETFEPRWVVPKPRTKNETSKKDIIDNIQKRAKIAEEIYLASDPDREGEAISWHVYEIINKEDQKKCKRIVFNEITKEAIISALEKPRDIDNEWVRSQFARRIIDRMIGFRLSKLVKSTLWAESAGRVQSVALKFLEDREKEIEAFVPTKWWTVDVILKNNAPLILRKISPKLASKLKYDEPKEVSGIDFLEEKDAHAVKDSLSKEFEVYAIDEPKYITRSPKEPYKTSTLQQDAINKLGWNSKRITAVAQRLYEGVNVNGDQIALISYPRTDSVRISDNFQKSVSAYILKNYGEKYLSKSVAKTKKATSTVAIQDAHEAIRPIDITITPESIEDKVEKDFYALYKLIWIRTVAAFMNGARYKRVDVRFINNENKFYATSREIDFDGYKKIYTHYDDKDPVHQLPLNDLKIGNKYQSKSVDINKHVTSPPPRYTQASLIAGLEKAGIGRPSTYSKMSNIALDRGYANLEARAFVPTILGRKVITELENNFPKIINKEFTKNMEDKLDKIAEGKEEYFHYLQSFWSEFKENMDKAIANIEKQPPEKVGRNCKECDKDLIYRFNRRSREKFIACSGYPDCRYNESLKEKEKPKLLDRQCPECNKELIERKANRTGKPFVGCSGFPKCRYIESNRGKKVKKSEKK</sequence>
<evidence type="ECO:0000256" key="9">
    <source>
        <dbReference type="ARBA" id="ARBA00023235"/>
    </source>
</evidence>
<evidence type="ECO:0000256" key="6">
    <source>
        <dbReference type="ARBA" id="ARBA00022842"/>
    </source>
</evidence>
<dbReference type="InterPro" id="IPR013825">
    <property type="entry name" value="Topo_IA_cen_sub2"/>
</dbReference>
<dbReference type="Gene3D" id="3.40.50.140">
    <property type="match status" value="1"/>
</dbReference>
<dbReference type="InterPro" id="IPR005733">
    <property type="entry name" value="TopoI_bac-type"/>
</dbReference>
<feature type="active site" description="O-(5'-phospho-DNA)-tyrosine intermediate" evidence="10">
    <location>
        <position position="318"/>
    </location>
</feature>
<dbReference type="HAMAP" id="MF_00952">
    <property type="entry name" value="Topoisom_1_prok"/>
    <property type="match status" value="1"/>
</dbReference>
<keyword evidence="9 10" id="KW-0413">Isomerase</keyword>
<evidence type="ECO:0000313" key="13">
    <source>
        <dbReference type="EMBL" id="CDN40388.1"/>
    </source>
</evidence>
<evidence type="ECO:0000256" key="2">
    <source>
        <dbReference type="ARBA" id="ARBA00009446"/>
    </source>
</evidence>
<dbReference type="InterPro" id="IPR006171">
    <property type="entry name" value="TOPRIM_dom"/>
</dbReference>
<comment type="function">
    <text evidence="10">Releases the supercoiling and torsional tension of DNA, which is introduced during the DNA replication and transcription, by transiently cleaving and rejoining one strand of the DNA duplex. Introduces a single-strand break via transesterification at a target site in duplex DNA. The scissile phosphodiester is attacked by the catalytic tyrosine of the enzyme, resulting in the formation of a DNA-(5'-phosphotyrosyl)-enzyme intermediate and the expulsion of a 3'-OH DNA strand. The free DNA strand then undergoes passage around the unbroken strand, thus removing DNA supercoils. Finally, in the religation step, the DNA 3'-OH attacks the covalent intermediate to expel the active-site tyrosine and restore the DNA phosphodiester backbone.</text>
</comment>
<dbReference type="InterPro" id="IPR013497">
    <property type="entry name" value="Topo_IA_cen"/>
</dbReference>
<keyword evidence="8 10" id="KW-0238">DNA-binding</keyword>
<dbReference type="EMBL" id="HG937516">
    <property type="protein sequence ID" value="CDN40388.1"/>
    <property type="molecule type" value="Genomic_DNA"/>
</dbReference>
<feature type="region of interest" description="Interaction with DNA" evidence="10">
    <location>
        <begin position="173"/>
        <end position="178"/>
    </location>
</feature>
<evidence type="ECO:0000256" key="3">
    <source>
        <dbReference type="ARBA" id="ARBA00022723"/>
    </source>
</evidence>
<dbReference type="AlphaFoldDB" id="A0A292II63"/>
<dbReference type="CDD" id="cd03363">
    <property type="entry name" value="TOPRIM_TopoIA_TopoI"/>
    <property type="match status" value="1"/>
</dbReference>
<keyword evidence="4" id="KW-0863">Zinc-finger</keyword>
<dbReference type="PROSITE" id="PS52039">
    <property type="entry name" value="TOPO_IA_2"/>
    <property type="match status" value="1"/>
</dbReference>
<dbReference type="SMART" id="SM00493">
    <property type="entry name" value="TOPRIM"/>
    <property type="match status" value="1"/>
</dbReference>
<comment type="subunit">
    <text evidence="10">Monomer.</text>
</comment>
<dbReference type="PRINTS" id="PR00417">
    <property type="entry name" value="PRTPISMRASEI"/>
</dbReference>
<keyword evidence="6" id="KW-0460">Magnesium</keyword>
<accession>A0A292II63</accession>
<dbReference type="Gene3D" id="1.10.290.10">
    <property type="entry name" value="Topoisomerase I, domain 4"/>
    <property type="match status" value="1"/>
</dbReference>
<dbReference type="InterPro" id="IPR023406">
    <property type="entry name" value="Topo_IA_AS"/>
</dbReference>
<gene>
    <name evidence="10" type="primary">topA</name>
    <name evidence="13" type="ORF">MAMA39_02640</name>
</gene>
<dbReference type="PROSITE" id="PS50880">
    <property type="entry name" value="TOPRIM"/>
    <property type="match status" value="1"/>
</dbReference>
<comment type="catalytic activity">
    <reaction evidence="1 10">
        <text>ATP-independent breakage of single-stranded DNA, followed by passage and rejoining.</text>
        <dbReference type="EC" id="5.6.2.1"/>
    </reaction>
</comment>
<feature type="domain" description="Topo IA-type catalytic" evidence="12">
    <location>
        <begin position="140"/>
        <end position="580"/>
    </location>
</feature>
<evidence type="ECO:0000256" key="7">
    <source>
        <dbReference type="ARBA" id="ARBA00023029"/>
    </source>
</evidence>
<comment type="caution">
    <text evidence="10">Lacks conserved residue(s) required for the propagation of feature annotation.</text>
</comment>
<dbReference type="InterPro" id="IPR000380">
    <property type="entry name" value="Topo_IA"/>
</dbReference>
<dbReference type="CDD" id="cd00186">
    <property type="entry name" value="TOP1Ac"/>
    <property type="match status" value="1"/>
</dbReference>
<evidence type="ECO:0000256" key="10">
    <source>
        <dbReference type="HAMAP-Rule" id="MF_00952"/>
    </source>
</evidence>
<name>A0A292II63_9MOLU</name>
<keyword evidence="7 10" id="KW-0799">Topoisomerase</keyword>
<evidence type="ECO:0000256" key="4">
    <source>
        <dbReference type="ARBA" id="ARBA00022771"/>
    </source>
</evidence>
<dbReference type="InterPro" id="IPR034149">
    <property type="entry name" value="TOPRIM_TopoI"/>
</dbReference>
<organism evidence="13 14">
    <name type="scientific">Mycoplasma amphoriforme A39</name>
    <dbReference type="NCBI Taxonomy" id="572419"/>
    <lineage>
        <taxon>Bacteria</taxon>
        <taxon>Bacillati</taxon>
        <taxon>Mycoplasmatota</taxon>
        <taxon>Mollicutes</taxon>
        <taxon>Mycoplasmataceae</taxon>
        <taxon>Mycoplasma</taxon>
    </lineage>
</organism>
<reference evidence="13 14" key="1">
    <citation type="journal article" date="2015" name="Clin. Infect. Dis.">
        <title>Genomic Investigations unmask Mycoplasma amphoriforme, a new respiratory pathogen.</title>
        <authorList>
            <person name="Gillespie S.H."/>
            <person name="Ling C.L."/>
            <person name="Oravcova K."/>
            <person name="Pinheiro M."/>
            <person name="Wells L."/>
            <person name="Bryant J.M."/>
            <person name="McHugh T.D."/>
            <person name="Bebear C."/>
            <person name="Webster D."/>
            <person name="Harris S.R."/>
            <person name="Seth-Smith H.M."/>
            <person name="Thomson N.R."/>
        </authorList>
    </citation>
    <scope>NUCLEOTIDE SEQUENCE [LARGE SCALE GENOMIC DNA]</scope>
    <source>
        <strain evidence="13 14">A39</strain>
    </source>
</reference>
<dbReference type="InterPro" id="IPR023405">
    <property type="entry name" value="Topo_IA_core_domain"/>
</dbReference>
<feature type="site" description="Interaction with DNA" evidence="10">
    <location>
        <position position="154"/>
    </location>
</feature>
<feature type="site" description="Interaction with DNA" evidence="10">
    <location>
        <position position="320"/>
    </location>
</feature>
<keyword evidence="3" id="KW-0479">Metal-binding</keyword>
<dbReference type="GO" id="GO:0003677">
    <property type="term" value="F:DNA binding"/>
    <property type="evidence" value="ECO:0007669"/>
    <property type="project" value="UniProtKB-KW"/>
</dbReference>
<dbReference type="NCBIfam" id="TIGR01051">
    <property type="entry name" value="topA_bact"/>
    <property type="match status" value="1"/>
</dbReference>
<dbReference type="Pfam" id="PF01131">
    <property type="entry name" value="Topoisom_bac"/>
    <property type="match status" value="1"/>
</dbReference>
<dbReference type="Pfam" id="PF01751">
    <property type="entry name" value="Toprim"/>
    <property type="match status" value="1"/>
</dbReference>
<dbReference type="InterPro" id="IPR003602">
    <property type="entry name" value="Topo_IA_DNA-bd_dom"/>
</dbReference>
<dbReference type="SUPFAM" id="SSF57783">
    <property type="entry name" value="Zinc beta-ribbon"/>
    <property type="match status" value="2"/>
</dbReference>
<dbReference type="Gene3D" id="1.10.460.10">
    <property type="entry name" value="Topoisomerase I, domain 2"/>
    <property type="match status" value="1"/>
</dbReference>
<dbReference type="InterPro" id="IPR003601">
    <property type="entry name" value="Topo_IA_2"/>
</dbReference>
<dbReference type="Pfam" id="PF01396">
    <property type="entry name" value="Zn_ribbon_Top1"/>
    <property type="match status" value="2"/>
</dbReference>